<evidence type="ECO:0000256" key="2">
    <source>
        <dbReference type="SAM" id="SignalP"/>
    </source>
</evidence>
<evidence type="ECO:0008006" key="5">
    <source>
        <dbReference type="Google" id="ProtNLM"/>
    </source>
</evidence>
<keyword evidence="4" id="KW-1185">Reference proteome</keyword>
<name>A0ABV7VYF9_9GAMM</name>
<feature type="chain" id="PRO_5046595119" description="Collagen triple helix repeat protein" evidence="2">
    <location>
        <begin position="29"/>
        <end position="341"/>
    </location>
</feature>
<dbReference type="PANTHER" id="PTHR24023:SF1082">
    <property type="entry name" value="COLLAGEN TRIPLE HELIX REPEAT"/>
    <property type="match status" value="1"/>
</dbReference>
<gene>
    <name evidence="3" type="ORF">ACFOMG_17300</name>
</gene>
<keyword evidence="2" id="KW-0732">Signal</keyword>
<dbReference type="Gene3D" id="1.20.5.320">
    <property type="entry name" value="6-Phosphogluconate Dehydrogenase, domain 3"/>
    <property type="match status" value="1"/>
</dbReference>
<dbReference type="RefSeq" id="WP_376868515.1">
    <property type="nucleotide sequence ID" value="NZ_JBHRYB010000025.1"/>
</dbReference>
<proteinExistence type="predicted"/>
<dbReference type="Proteomes" id="UP001595722">
    <property type="component" value="Unassembled WGS sequence"/>
</dbReference>
<evidence type="ECO:0000313" key="3">
    <source>
        <dbReference type="EMBL" id="MFC3681862.1"/>
    </source>
</evidence>
<dbReference type="PANTHER" id="PTHR24023">
    <property type="entry name" value="COLLAGEN ALPHA"/>
    <property type="match status" value="1"/>
</dbReference>
<evidence type="ECO:0000313" key="4">
    <source>
        <dbReference type="Proteomes" id="UP001595722"/>
    </source>
</evidence>
<dbReference type="EMBL" id="JBHRYB010000025">
    <property type="protein sequence ID" value="MFC3681862.1"/>
    <property type="molecule type" value="Genomic_DNA"/>
</dbReference>
<dbReference type="Pfam" id="PF01391">
    <property type="entry name" value="Collagen"/>
    <property type="match status" value="1"/>
</dbReference>
<organism evidence="3 4">
    <name type="scientific">Bacterioplanoides pacificum</name>
    <dbReference type="NCBI Taxonomy" id="1171596"/>
    <lineage>
        <taxon>Bacteria</taxon>
        <taxon>Pseudomonadati</taxon>
        <taxon>Pseudomonadota</taxon>
        <taxon>Gammaproteobacteria</taxon>
        <taxon>Oceanospirillales</taxon>
        <taxon>Oceanospirillaceae</taxon>
        <taxon>Bacterioplanoides</taxon>
    </lineage>
</organism>
<feature type="signal peptide" evidence="2">
    <location>
        <begin position="1"/>
        <end position="28"/>
    </location>
</feature>
<protein>
    <recommendedName>
        <fullName evidence="5">Collagen triple helix repeat protein</fullName>
    </recommendedName>
</protein>
<dbReference type="InterPro" id="IPR008160">
    <property type="entry name" value="Collagen"/>
</dbReference>
<reference evidence="4" key="1">
    <citation type="journal article" date="2019" name="Int. J. Syst. Evol. Microbiol.">
        <title>The Global Catalogue of Microorganisms (GCM) 10K type strain sequencing project: providing services to taxonomists for standard genome sequencing and annotation.</title>
        <authorList>
            <consortium name="The Broad Institute Genomics Platform"/>
            <consortium name="The Broad Institute Genome Sequencing Center for Infectious Disease"/>
            <person name="Wu L."/>
            <person name="Ma J."/>
        </authorList>
    </citation>
    <scope>NUCLEOTIDE SEQUENCE [LARGE SCALE GENOMIC DNA]</scope>
    <source>
        <strain evidence="4">KCTC 42424</strain>
    </source>
</reference>
<evidence type="ECO:0000256" key="1">
    <source>
        <dbReference type="SAM" id="MobiDB-lite"/>
    </source>
</evidence>
<sequence>MKLFCYAGMCRQTLLMIAAFMVTSLAFAQVPQAIQLSGAATLKASDQPLSGTEQVRFTLYATDQTSTIYSENGGTYVDPSGSAMPVVWTEVQAVEFVNGGYSVELGSAENNPFPADAFTGSGRVIGIQIGSDSELTPRLTLNSVPFALRSAVSDNVDGNITPRSVSIKDENGNDIPVINALGEWVGDSAGLKGDTGATGPQGEPGIQGVQGLRGPRGIRGFRGYAGDKGDPGAAGPKGDKGDPGIPGPEGVPGVPGPQGPAGVVSSSLLSRKSCTGVYSCSCEAGKIILTAGARCAKNQYLYHSGPDAADFASWNARCEIFSNGQDVAPAEIYLTCATDNN</sequence>
<feature type="region of interest" description="Disordered" evidence="1">
    <location>
        <begin position="191"/>
        <end position="262"/>
    </location>
</feature>
<comment type="caution">
    <text evidence="3">The sequence shown here is derived from an EMBL/GenBank/DDBJ whole genome shotgun (WGS) entry which is preliminary data.</text>
</comment>
<dbReference type="InterPro" id="IPR050149">
    <property type="entry name" value="Collagen_superfamily"/>
</dbReference>
<accession>A0ABV7VYF9</accession>